<accession>A0A8H3UIL0</accession>
<proteinExistence type="predicted"/>
<dbReference type="EMBL" id="WNWS01000302">
    <property type="protein sequence ID" value="KAE9971311.1"/>
    <property type="molecule type" value="Genomic_DNA"/>
</dbReference>
<sequence length="295" mass="32909">MMAFPKDARSETIITFRESVNSSNSTSVVLLTEQNPTGKKAPWKAPAKPRNVTVIRLPEMRSGPMFDAGRRLTGVCNWLIPWILHPHTKERGNGGRSGIPSLAMSPMLRSRWRRAEGSEGNLFCEWRRLMSGREMWEEKDDLEPEVKPELVPEVGSLTDHGTALAKLDPALSIPTPSDHHTSASPYMAIFIEQRPLSISSKCLDIPPKFLDQAGLPFCLSESVHCHRAKRACDSNLGSCQERPQSTVRPDELVAASQKQDAKRPWICLMEARSSLSVFQDANCSPNRPKALLEFP</sequence>
<reference evidence="1 2" key="1">
    <citation type="submission" date="2018-12" db="EMBL/GenBank/DDBJ databases">
        <title>Venturia inaequalis Genome Resource.</title>
        <authorList>
            <person name="Lichtner F.J."/>
        </authorList>
    </citation>
    <scope>NUCLEOTIDE SEQUENCE [LARGE SCALE GENOMIC DNA]</scope>
    <source>
        <strain evidence="1 2">120213</strain>
    </source>
</reference>
<name>A0A8H3UIL0_VENIN</name>
<dbReference type="AlphaFoldDB" id="A0A8H3UIL0"/>
<evidence type="ECO:0000313" key="1">
    <source>
        <dbReference type="EMBL" id="KAE9971311.1"/>
    </source>
</evidence>
<organism evidence="1 2">
    <name type="scientific">Venturia inaequalis</name>
    <name type="common">Apple scab fungus</name>
    <dbReference type="NCBI Taxonomy" id="5025"/>
    <lineage>
        <taxon>Eukaryota</taxon>
        <taxon>Fungi</taxon>
        <taxon>Dikarya</taxon>
        <taxon>Ascomycota</taxon>
        <taxon>Pezizomycotina</taxon>
        <taxon>Dothideomycetes</taxon>
        <taxon>Pleosporomycetidae</taxon>
        <taxon>Venturiales</taxon>
        <taxon>Venturiaceae</taxon>
        <taxon>Venturia</taxon>
    </lineage>
</organism>
<evidence type="ECO:0000313" key="2">
    <source>
        <dbReference type="Proteomes" id="UP000447873"/>
    </source>
</evidence>
<comment type="caution">
    <text evidence="1">The sequence shown here is derived from an EMBL/GenBank/DDBJ whole genome shotgun (WGS) entry which is preliminary data.</text>
</comment>
<dbReference type="Proteomes" id="UP000447873">
    <property type="component" value="Unassembled WGS sequence"/>
</dbReference>
<protein>
    <submittedName>
        <fullName evidence="1">Uncharacterized protein</fullName>
    </submittedName>
</protein>
<gene>
    <name evidence="1" type="ORF">EG328_005729</name>
</gene>